<dbReference type="Pfam" id="PF00565">
    <property type="entry name" value="SNase"/>
    <property type="match status" value="1"/>
</dbReference>
<dbReference type="PANTHER" id="PTHR12302">
    <property type="entry name" value="EBNA2 BINDING PROTEIN P100"/>
    <property type="match status" value="1"/>
</dbReference>
<evidence type="ECO:0000313" key="6">
    <source>
        <dbReference type="Proteomes" id="UP000782705"/>
    </source>
</evidence>
<dbReference type="EMBL" id="MAEL01000004">
    <property type="protein sequence ID" value="KAF1306000.1"/>
    <property type="molecule type" value="Genomic_DNA"/>
</dbReference>
<gene>
    <name evidence="5" type="ORF">BAU17_03275</name>
</gene>
<keyword evidence="1" id="KW-0540">Nuclease</keyword>
<dbReference type="Gene3D" id="2.40.50.90">
    <property type="match status" value="1"/>
</dbReference>
<dbReference type="PROSITE" id="PS50830">
    <property type="entry name" value="TNASE_3"/>
    <property type="match status" value="1"/>
</dbReference>
<sequence length="206" mass="23372">MRKKVTSFLTVLVVAIVGVWQWLDTSDQTATTNQEQIVEKQHSVEEVDLTDPPRFEKIAVSSLRSVDGDTFAFYTDKEYKLRLLMVDTPESVKKGMSVQPFGKEASEFTKEQLAKGDVSLVFDKGDVADNYGRLLAYVYVGENSLQEELLKEGLGIVRYVNKGGDSFVDQLLTAQEVAQKEKLGVWSQENYVTQMKNGYYRYNEVQ</sequence>
<protein>
    <recommendedName>
        <fullName evidence="4">TNase-like domain-containing protein</fullName>
    </recommendedName>
</protein>
<dbReference type="Proteomes" id="UP000782705">
    <property type="component" value="Unassembled WGS sequence"/>
</dbReference>
<keyword evidence="3" id="KW-0378">Hydrolase</keyword>
<evidence type="ECO:0000313" key="5">
    <source>
        <dbReference type="EMBL" id="KAF1306000.1"/>
    </source>
</evidence>
<evidence type="ECO:0000256" key="2">
    <source>
        <dbReference type="ARBA" id="ARBA00022759"/>
    </source>
</evidence>
<evidence type="ECO:0000259" key="4">
    <source>
        <dbReference type="PROSITE" id="PS50830"/>
    </source>
</evidence>
<organism evidence="5 6">
    <name type="scientific">Candidatus Enterococcus willemsii</name>
    <dbReference type="NCBI Taxonomy" id="1857215"/>
    <lineage>
        <taxon>Bacteria</taxon>
        <taxon>Bacillati</taxon>
        <taxon>Bacillota</taxon>
        <taxon>Bacilli</taxon>
        <taxon>Lactobacillales</taxon>
        <taxon>Enterococcaceae</taxon>
        <taxon>Enterococcus</taxon>
    </lineage>
</organism>
<dbReference type="InterPro" id="IPR035437">
    <property type="entry name" value="SNase_OB-fold_sf"/>
</dbReference>
<feature type="domain" description="TNase-like" evidence="4">
    <location>
        <begin position="56"/>
        <end position="188"/>
    </location>
</feature>
<dbReference type="RefSeq" id="WP_161900900.1">
    <property type="nucleotide sequence ID" value="NZ_MAEL01000004.1"/>
</dbReference>
<dbReference type="InterPro" id="IPR016071">
    <property type="entry name" value="Staphylococal_nuclease_OB-fold"/>
</dbReference>
<comment type="caution">
    <text evidence="5">The sequence shown here is derived from an EMBL/GenBank/DDBJ whole genome shotgun (WGS) entry which is preliminary data.</text>
</comment>
<evidence type="ECO:0000256" key="1">
    <source>
        <dbReference type="ARBA" id="ARBA00022722"/>
    </source>
</evidence>
<proteinExistence type="predicted"/>
<reference evidence="5 6" key="1">
    <citation type="submission" date="2016-06" db="EMBL/GenBank/DDBJ databases">
        <title>Four novel species of enterococci isolated from chicken manure.</title>
        <authorList>
            <person name="Van Tyne D."/>
        </authorList>
    </citation>
    <scope>NUCLEOTIDE SEQUENCE [LARGE SCALE GENOMIC DNA]</scope>
    <source>
        <strain evidence="5 6">CU12B</strain>
    </source>
</reference>
<keyword evidence="6" id="KW-1185">Reference proteome</keyword>
<name>A0ABQ6Z3I2_9ENTE</name>
<keyword evidence="2" id="KW-0255">Endonuclease</keyword>
<dbReference type="PANTHER" id="PTHR12302:SF3">
    <property type="entry name" value="SERINE_THREONINE-PROTEIN KINASE 31"/>
    <property type="match status" value="1"/>
</dbReference>
<evidence type="ECO:0000256" key="3">
    <source>
        <dbReference type="ARBA" id="ARBA00022801"/>
    </source>
</evidence>
<accession>A0ABQ6Z3I2</accession>
<dbReference type="SUPFAM" id="SSF50199">
    <property type="entry name" value="Staphylococcal nuclease"/>
    <property type="match status" value="1"/>
</dbReference>
<dbReference type="SMART" id="SM00318">
    <property type="entry name" value="SNc"/>
    <property type="match status" value="1"/>
</dbReference>